<protein>
    <submittedName>
        <fullName evidence="1">Uncharacterized protein</fullName>
    </submittedName>
</protein>
<name>A0A0E9V7X2_ANGAN</name>
<accession>A0A0E9V7X2</accession>
<organism evidence="1">
    <name type="scientific">Anguilla anguilla</name>
    <name type="common">European freshwater eel</name>
    <name type="synonym">Muraena anguilla</name>
    <dbReference type="NCBI Taxonomy" id="7936"/>
    <lineage>
        <taxon>Eukaryota</taxon>
        <taxon>Metazoa</taxon>
        <taxon>Chordata</taxon>
        <taxon>Craniata</taxon>
        <taxon>Vertebrata</taxon>
        <taxon>Euteleostomi</taxon>
        <taxon>Actinopterygii</taxon>
        <taxon>Neopterygii</taxon>
        <taxon>Teleostei</taxon>
        <taxon>Anguilliformes</taxon>
        <taxon>Anguillidae</taxon>
        <taxon>Anguilla</taxon>
    </lineage>
</organism>
<reference evidence="1" key="1">
    <citation type="submission" date="2014-11" db="EMBL/GenBank/DDBJ databases">
        <authorList>
            <person name="Amaro Gonzalez C."/>
        </authorList>
    </citation>
    <scope>NUCLEOTIDE SEQUENCE</scope>
</reference>
<reference evidence="1" key="2">
    <citation type="journal article" date="2015" name="Fish Shellfish Immunol.">
        <title>Early steps in the European eel (Anguilla anguilla)-Vibrio vulnificus interaction in the gills: Role of the RtxA13 toxin.</title>
        <authorList>
            <person name="Callol A."/>
            <person name="Pajuelo D."/>
            <person name="Ebbesson L."/>
            <person name="Teles M."/>
            <person name="MacKenzie S."/>
            <person name="Amaro C."/>
        </authorList>
    </citation>
    <scope>NUCLEOTIDE SEQUENCE</scope>
</reference>
<dbReference type="EMBL" id="GBXM01034471">
    <property type="protein sequence ID" value="JAH74106.1"/>
    <property type="molecule type" value="Transcribed_RNA"/>
</dbReference>
<sequence>MKSKLIYNLTFLLFKLQLSLYLLS</sequence>
<dbReference type="AlphaFoldDB" id="A0A0E9V7X2"/>
<proteinExistence type="predicted"/>
<evidence type="ECO:0000313" key="1">
    <source>
        <dbReference type="EMBL" id="JAH74106.1"/>
    </source>
</evidence>